<dbReference type="PANTHER" id="PTHR47308">
    <property type="entry name" value="NUCLEAR GTPASE SLIP-GC"/>
    <property type="match status" value="1"/>
</dbReference>
<dbReference type="AlphaFoldDB" id="A0A093GXF1"/>
<gene>
    <name evidence="2" type="ORF">N307_08252</name>
</gene>
<evidence type="ECO:0000313" key="3">
    <source>
        <dbReference type="Proteomes" id="UP000053875"/>
    </source>
</evidence>
<keyword evidence="3" id="KW-1185">Reference proteome</keyword>
<protein>
    <submittedName>
        <fullName evidence="2">Nuclear GTPase SLIP-GC</fullName>
    </submittedName>
</protein>
<name>A0A093GXF1_DRYPU</name>
<dbReference type="Pfam" id="PF00350">
    <property type="entry name" value="Dynamin_N"/>
    <property type="match status" value="1"/>
</dbReference>
<dbReference type="PANTHER" id="PTHR47308:SF1">
    <property type="entry name" value="NUCLEAR GTPASE SLIP-GC"/>
    <property type="match status" value="1"/>
</dbReference>
<dbReference type="Gene3D" id="3.40.50.300">
    <property type="entry name" value="P-loop containing nucleotide triphosphate hydrolases"/>
    <property type="match status" value="1"/>
</dbReference>
<dbReference type="Proteomes" id="UP000053875">
    <property type="component" value="Unassembled WGS sequence"/>
</dbReference>
<proteinExistence type="predicted"/>
<dbReference type="EMBL" id="KL217233">
    <property type="protein sequence ID" value="KFV74973.1"/>
    <property type="molecule type" value="Genomic_DNA"/>
</dbReference>
<sequence length="693" mass="79410">KKACKRDTNPEDGRDEALNEYKRMQNDLKDILDQSVEKLLNFLSKPCPPETKKGITHLMKRLSGLKPDILLDPVYIGLFGITGAGKSSLLNAIMDKYLFLPVSGYSACTSCVVQVNTSPSRVYEAKIHLLTDEEWKDELKNLVALVRVEEDEDDNERREAVSKISAVYGEEANTYSYEELCRMKPVISVPSSRCIILKGTSGEDLSAKMAPYIRVQGKNDAASTEDGKTRLWPLIKHVEVAVPRSQVVPEGVVFVDIPGTGDSNSKRDAMWKENINKCSVIWVVNSIERIQGHKVHETLLKEGMKAFQRGMCKDISLVVTKSDQIDLEEYKRRCLSSFLLFSPTQANKHDGILKRNKTVKQEKGEMMKKNLEKKLPADSEVLRKADLVYTVSAREYWKGKTLSDEKILSEEETEIPKLRDYIQMFCTAQKRNILKEYVSEALSILSLIQSLRCHQAAQYLGVRTTYWNDFMQKIIDLGKDIETCFTSIEQPLRDGLNQAKRSYSRNIEKIFNQANRQQGFHRTLRAVCLKQGVYVSKVFGRIDINSSLSQPIYEHIDMSFGNIFRIQMDESSMLKNCLDRFQDAMKQQLQRAVVEYRVPDESGKLNFLYQEMDLIVRETERIILQKKADIYNSLTTTIQKRLLPCYSDAAQNTGRLSYTRMTNSLNEGIKREVESGMFEKAQENMKEEFQVLK</sequence>
<reference evidence="2 3" key="1">
    <citation type="submission" date="2014-04" db="EMBL/GenBank/DDBJ databases">
        <title>Genome evolution of avian class.</title>
        <authorList>
            <person name="Zhang G."/>
            <person name="Li C."/>
        </authorList>
    </citation>
    <scope>NUCLEOTIDE SEQUENCE [LARGE SCALE GENOMIC DNA]</scope>
    <source>
        <strain evidence="2">BGI_N307</strain>
    </source>
</reference>
<evidence type="ECO:0000259" key="1">
    <source>
        <dbReference type="Pfam" id="PF00350"/>
    </source>
</evidence>
<feature type="non-terminal residue" evidence="2">
    <location>
        <position position="1"/>
    </location>
</feature>
<feature type="non-terminal residue" evidence="2">
    <location>
        <position position="693"/>
    </location>
</feature>
<dbReference type="InterPro" id="IPR053082">
    <property type="entry name" value="Nuclear_GTPase_SLIP-GC"/>
</dbReference>
<evidence type="ECO:0000313" key="2">
    <source>
        <dbReference type="EMBL" id="KFV74973.1"/>
    </source>
</evidence>
<organism evidence="2 3">
    <name type="scientific">Dryobates pubescens</name>
    <name type="common">Downy woodpecker</name>
    <name type="synonym">Picoides pubescens</name>
    <dbReference type="NCBI Taxonomy" id="118200"/>
    <lineage>
        <taxon>Eukaryota</taxon>
        <taxon>Metazoa</taxon>
        <taxon>Chordata</taxon>
        <taxon>Craniata</taxon>
        <taxon>Vertebrata</taxon>
        <taxon>Euteleostomi</taxon>
        <taxon>Archelosauria</taxon>
        <taxon>Archosauria</taxon>
        <taxon>Dinosauria</taxon>
        <taxon>Saurischia</taxon>
        <taxon>Theropoda</taxon>
        <taxon>Coelurosauria</taxon>
        <taxon>Aves</taxon>
        <taxon>Neognathae</taxon>
        <taxon>Neoaves</taxon>
        <taxon>Telluraves</taxon>
        <taxon>Coraciimorphae</taxon>
        <taxon>Piciformes</taxon>
        <taxon>Picidae</taxon>
        <taxon>Dryobates</taxon>
    </lineage>
</organism>
<dbReference type="STRING" id="118200.A0A093GXF1"/>
<dbReference type="GO" id="GO:0003924">
    <property type="term" value="F:GTPase activity"/>
    <property type="evidence" value="ECO:0007669"/>
    <property type="project" value="TreeGrafter"/>
</dbReference>
<feature type="domain" description="Dynamin N-terminal" evidence="1">
    <location>
        <begin position="76"/>
        <end position="290"/>
    </location>
</feature>
<accession>A0A093GXF1</accession>
<dbReference type="SUPFAM" id="SSF52540">
    <property type="entry name" value="P-loop containing nucleoside triphosphate hydrolases"/>
    <property type="match status" value="1"/>
</dbReference>
<dbReference type="InterPro" id="IPR045063">
    <property type="entry name" value="Dynamin_N"/>
</dbReference>
<dbReference type="InterPro" id="IPR027417">
    <property type="entry name" value="P-loop_NTPase"/>
</dbReference>